<dbReference type="InterPro" id="IPR026071">
    <property type="entry name" value="Glyco_Hydrolase_99"/>
</dbReference>
<feature type="transmembrane region" description="Helical" evidence="9">
    <location>
        <begin position="12"/>
        <end position="32"/>
    </location>
</feature>
<comment type="subcellular location">
    <subcellularLocation>
        <location evidence="1">Golgi apparatus membrane</location>
        <topology evidence="1">Single-pass type II membrane protein</topology>
    </subcellularLocation>
</comment>
<evidence type="ECO:0000256" key="8">
    <source>
        <dbReference type="ARBA" id="ARBA00023136"/>
    </source>
</evidence>
<dbReference type="Gene3D" id="3.20.20.80">
    <property type="entry name" value="Glycosidases"/>
    <property type="match status" value="1"/>
</dbReference>
<reference evidence="10 11" key="1">
    <citation type="journal article" date="2023" name="BMC Biol.">
        <title>The compact genome of the sponge Oopsacas minuta (Hexactinellida) is lacking key metazoan core genes.</title>
        <authorList>
            <person name="Santini S."/>
            <person name="Schenkelaars Q."/>
            <person name="Jourda C."/>
            <person name="Duchesne M."/>
            <person name="Belahbib H."/>
            <person name="Rocher C."/>
            <person name="Selva M."/>
            <person name="Riesgo A."/>
            <person name="Vervoort M."/>
            <person name="Leys S.P."/>
            <person name="Kodjabachian L."/>
            <person name="Le Bivic A."/>
            <person name="Borchiellini C."/>
            <person name="Claverie J.M."/>
            <person name="Renard E."/>
        </authorList>
    </citation>
    <scope>NUCLEOTIDE SEQUENCE [LARGE SCALE GENOMIC DNA]</scope>
    <source>
        <strain evidence="10">SPO-2</strain>
    </source>
</reference>
<organism evidence="10 11">
    <name type="scientific">Oopsacas minuta</name>
    <dbReference type="NCBI Taxonomy" id="111878"/>
    <lineage>
        <taxon>Eukaryota</taxon>
        <taxon>Metazoa</taxon>
        <taxon>Porifera</taxon>
        <taxon>Hexactinellida</taxon>
        <taxon>Hexasterophora</taxon>
        <taxon>Lyssacinosida</taxon>
        <taxon>Leucopsacidae</taxon>
        <taxon>Oopsacas</taxon>
    </lineage>
</organism>
<dbReference type="PANTHER" id="PTHR13572:SF4">
    <property type="entry name" value="RE57134P"/>
    <property type="match status" value="1"/>
</dbReference>
<keyword evidence="7" id="KW-0333">Golgi apparatus</keyword>
<evidence type="ECO:0000256" key="7">
    <source>
        <dbReference type="ARBA" id="ARBA00023034"/>
    </source>
</evidence>
<comment type="similarity">
    <text evidence="2">Belongs to the glycosyl hydrolase 99 family.</text>
</comment>
<evidence type="ECO:0000256" key="1">
    <source>
        <dbReference type="ARBA" id="ARBA00004323"/>
    </source>
</evidence>
<evidence type="ECO:0000256" key="2">
    <source>
        <dbReference type="ARBA" id="ARBA00009559"/>
    </source>
</evidence>
<keyword evidence="4" id="KW-0378">Hydrolase</keyword>
<dbReference type="FunFam" id="3.20.20.80:FF:000019">
    <property type="entry name" value="glycoprotein endo-alpha-1,2-mannosidase"/>
    <property type="match status" value="1"/>
</dbReference>
<dbReference type="CDD" id="cd11574">
    <property type="entry name" value="GH99"/>
    <property type="match status" value="1"/>
</dbReference>
<keyword evidence="3 9" id="KW-0812">Transmembrane</keyword>
<proteinExistence type="inferred from homology"/>
<dbReference type="Proteomes" id="UP001165289">
    <property type="component" value="Unassembled WGS sequence"/>
</dbReference>
<evidence type="ECO:0000256" key="4">
    <source>
        <dbReference type="ARBA" id="ARBA00022801"/>
    </source>
</evidence>
<dbReference type="EMBL" id="JAKMXF010000255">
    <property type="protein sequence ID" value="KAI6653864.1"/>
    <property type="molecule type" value="Genomic_DNA"/>
</dbReference>
<evidence type="ECO:0000256" key="6">
    <source>
        <dbReference type="ARBA" id="ARBA00022989"/>
    </source>
</evidence>
<dbReference type="Pfam" id="PF16317">
    <property type="entry name" value="Glyco_hydro_99"/>
    <property type="match status" value="1"/>
</dbReference>
<evidence type="ECO:0000313" key="11">
    <source>
        <dbReference type="Proteomes" id="UP001165289"/>
    </source>
</evidence>
<evidence type="ECO:0000313" key="10">
    <source>
        <dbReference type="EMBL" id="KAI6653864.1"/>
    </source>
</evidence>
<sequence>MVNVGRVKRVFLLAVFLLGGIILLFSNHMNYFKSKHSQTKSHIIEPIKEAVSLPATEAVAAVNSITELAVKPVSYNTHIFYYSWYGTPETDGQYYHWNHVYIPHWNSKIAHKFPSNTRHEPPDDIGANFYPSLGCYSSSDPLVISQHMSDIRNSGVGVLALSWYPPGNADEEGRPSDSLVPLLLDIANKFSIKVTFHIEPYKERTAVSVRSDIEYIMGTYSKHPAFYRYHEHTTPPTEKPLFYIYDSYHISSGDWAQVLTPAGQHTIRGTALDCIVVGLVVNKKDTDSIKSSGFDGFYTYFASRVFTYGSAPSNWKQLKEVATDSNLLFIPSIGPGYIDTAVRPWNSVNTQDRRNGAYYSENFLEAIKSGADIISITSYNEWHEGTQIEPAIQKLKYLDYQPEEPDFYIHKTKELISIYENSIT</sequence>
<dbReference type="GO" id="GO:0004559">
    <property type="term" value="F:alpha-mannosidase activity"/>
    <property type="evidence" value="ECO:0007669"/>
    <property type="project" value="TreeGrafter"/>
</dbReference>
<evidence type="ECO:0000256" key="3">
    <source>
        <dbReference type="ARBA" id="ARBA00022692"/>
    </source>
</evidence>
<evidence type="ECO:0000256" key="9">
    <source>
        <dbReference type="SAM" id="Phobius"/>
    </source>
</evidence>
<evidence type="ECO:0008006" key="12">
    <source>
        <dbReference type="Google" id="ProtNLM"/>
    </source>
</evidence>
<dbReference type="GO" id="GO:0000139">
    <property type="term" value="C:Golgi membrane"/>
    <property type="evidence" value="ECO:0007669"/>
    <property type="project" value="UniProtKB-SubCell"/>
</dbReference>
<protein>
    <recommendedName>
        <fullName evidence="12">Glycoprotein endo-alpha-1,2-mannosidase</fullName>
    </recommendedName>
</protein>
<keyword evidence="5" id="KW-0735">Signal-anchor</keyword>
<keyword evidence="6 9" id="KW-1133">Transmembrane helix</keyword>
<accession>A0AAV7JY45</accession>
<evidence type="ECO:0000256" key="5">
    <source>
        <dbReference type="ARBA" id="ARBA00022968"/>
    </source>
</evidence>
<keyword evidence="11" id="KW-1185">Reference proteome</keyword>
<gene>
    <name evidence="10" type="ORF">LOD99_3366</name>
</gene>
<dbReference type="AlphaFoldDB" id="A0AAV7JY45"/>
<keyword evidence="8 9" id="KW-0472">Membrane</keyword>
<dbReference type="PANTHER" id="PTHR13572">
    <property type="entry name" value="ENDO-ALPHA-1,2-MANNOSIDASE"/>
    <property type="match status" value="1"/>
</dbReference>
<name>A0AAV7JY45_9METZ</name>
<comment type="caution">
    <text evidence="10">The sequence shown here is derived from an EMBL/GenBank/DDBJ whole genome shotgun (WGS) entry which is preliminary data.</text>
</comment>